<feature type="domain" description="RecA family profile 1" evidence="14">
    <location>
        <begin position="68"/>
        <end position="216"/>
    </location>
</feature>
<dbReference type="AlphaFoldDB" id="B1GZI7"/>
<evidence type="ECO:0000256" key="13">
    <source>
        <dbReference type="RuleBase" id="RU003555"/>
    </source>
</evidence>
<keyword evidence="5" id="KW-0378">Hydrolase</keyword>
<name>B1GZI7_ENDTX</name>
<evidence type="ECO:0000256" key="5">
    <source>
        <dbReference type="ARBA" id="ARBA00022801"/>
    </source>
</evidence>
<protein>
    <recommendedName>
        <fullName evidence="11 12">DNA repair protein RadA</fullName>
    </recommendedName>
</protein>
<keyword evidence="2 11" id="KW-0547">Nucleotide-binding</keyword>
<dbReference type="HOGENOM" id="CLU_018264_0_1_0"/>
<dbReference type="PROSITE" id="PS50162">
    <property type="entry name" value="RECA_2"/>
    <property type="match status" value="1"/>
</dbReference>
<dbReference type="MEROPS" id="S16.A04"/>
<dbReference type="PRINTS" id="PR01874">
    <property type="entry name" value="DNAREPAIRADA"/>
</dbReference>
<dbReference type="InterPro" id="IPR003593">
    <property type="entry name" value="AAA+_ATPase"/>
</dbReference>
<reference evidence="16" key="1">
    <citation type="journal article" date="2008" name="Proc. Natl. Acad. Sci. U.S.A.">
        <title>Complete genome of the uncultured termite group 1 bacteria in a single host protist cell.</title>
        <authorList>
            <person name="Hongoh Y."/>
            <person name="Sharma V.K."/>
            <person name="Prakash T."/>
            <person name="Noda S."/>
            <person name="Taylor T.D."/>
            <person name="Kudo T."/>
            <person name="Sakaki Y."/>
            <person name="Toyoda A."/>
            <person name="Hattori M."/>
            <person name="Ohkuma M."/>
        </authorList>
    </citation>
    <scope>NUCLEOTIDE SEQUENCE [LARGE SCALE GENOMIC DNA]</scope>
    <source>
        <strain evidence="16">Rs-D17 genomovar Ri2008</strain>
    </source>
</reference>
<dbReference type="Gene3D" id="3.30.230.10">
    <property type="match status" value="1"/>
</dbReference>
<dbReference type="FunFam" id="3.40.50.300:FF:000050">
    <property type="entry name" value="DNA repair protein RadA"/>
    <property type="match status" value="1"/>
</dbReference>
<keyword evidence="9 11" id="KW-0238">DNA-binding</keyword>
<dbReference type="Pfam" id="PF13481">
    <property type="entry name" value="AAA_25"/>
    <property type="match status" value="1"/>
</dbReference>
<keyword evidence="7 11" id="KW-0067">ATP-binding</keyword>
<feature type="region of interest" description="Lon-protease-like" evidence="11">
    <location>
        <begin position="352"/>
        <end position="455"/>
    </location>
</feature>
<keyword evidence="8 11" id="KW-0346">Stress response</keyword>
<dbReference type="HAMAP" id="MF_01498">
    <property type="entry name" value="RadA_bact"/>
    <property type="match status" value="1"/>
</dbReference>
<evidence type="ECO:0000256" key="7">
    <source>
        <dbReference type="ARBA" id="ARBA00022840"/>
    </source>
</evidence>
<comment type="function">
    <text evidence="11">Plays a role in repairing double-strand DNA breaks, probably involving stabilizing or processing branched DNA or blocked replication forks.</text>
</comment>
<dbReference type="GO" id="GO:0016787">
    <property type="term" value="F:hydrolase activity"/>
    <property type="evidence" value="ECO:0007669"/>
    <property type="project" value="UniProtKB-KW"/>
</dbReference>
<dbReference type="InterPro" id="IPR020568">
    <property type="entry name" value="Ribosomal_Su5_D2-typ_SF"/>
</dbReference>
<evidence type="ECO:0000259" key="14">
    <source>
        <dbReference type="PROSITE" id="PS50162"/>
    </source>
</evidence>
<keyword evidence="4 13" id="KW-0863">Zinc-finger</keyword>
<dbReference type="Pfam" id="PF13541">
    <property type="entry name" value="ChlI"/>
    <property type="match status" value="1"/>
</dbReference>
<dbReference type="GO" id="GO:0005829">
    <property type="term" value="C:cytosol"/>
    <property type="evidence" value="ECO:0007669"/>
    <property type="project" value="TreeGrafter"/>
</dbReference>
<dbReference type="InterPro" id="IPR004504">
    <property type="entry name" value="DNA_repair_RadA"/>
</dbReference>
<comment type="domain">
    <text evidence="11">The middle region has homology to RecA with ATPase motifs including the RadA KNRFG motif, while the C-terminus is homologous to Lon protease.</text>
</comment>
<dbReference type="InterPro" id="IPR014721">
    <property type="entry name" value="Ribsml_uS5_D2-typ_fold_subgr"/>
</dbReference>
<evidence type="ECO:0000256" key="3">
    <source>
        <dbReference type="ARBA" id="ARBA00022763"/>
    </source>
</evidence>
<dbReference type="RefSeq" id="WP_015423197.1">
    <property type="nucleotide sequence ID" value="NC_020419.1"/>
</dbReference>
<comment type="function">
    <text evidence="13">DNA-dependent ATPase involved in processing of recombination intermediates, plays a role in repairing DNA breaks. Stimulates the branch migration of RecA-mediated strand transfer reactions, allowing the 3' invading strand to extend heteroduplex DNA faster. Binds ssDNA in the presence of ADP but not other nucleotides, has ATPase activity that is stimulated by ssDNA and various branched DNA structures, but inhibited by SSB. Does not have RecA's homology-searching function.</text>
</comment>
<evidence type="ECO:0000256" key="11">
    <source>
        <dbReference type="HAMAP-Rule" id="MF_01498"/>
    </source>
</evidence>
<dbReference type="NCBIfam" id="TIGR00416">
    <property type="entry name" value="sms"/>
    <property type="match status" value="1"/>
</dbReference>
<dbReference type="SUPFAM" id="SSF54211">
    <property type="entry name" value="Ribosomal protein S5 domain 2-like"/>
    <property type="match status" value="1"/>
</dbReference>
<keyword evidence="16" id="KW-1185">Reference proteome</keyword>
<dbReference type="PANTHER" id="PTHR32472">
    <property type="entry name" value="DNA REPAIR PROTEIN RADA"/>
    <property type="match status" value="1"/>
</dbReference>
<evidence type="ECO:0000256" key="4">
    <source>
        <dbReference type="ARBA" id="ARBA00022771"/>
    </source>
</evidence>
<evidence type="ECO:0000256" key="9">
    <source>
        <dbReference type="ARBA" id="ARBA00023125"/>
    </source>
</evidence>
<feature type="short sequence motif" description="RadA KNRFG motif" evidence="11">
    <location>
        <begin position="253"/>
        <end position="257"/>
    </location>
</feature>
<evidence type="ECO:0000313" key="15">
    <source>
        <dbReference type="EMBL" id="BAG13669.1"/>
    </source>
</evidence>
<evidence type="ECO:0000256" key="1">
    <source>
        <dbReference type="ARBA" id="ARBA00022723"/>
    </source>
</evidence>
<dbReference type="SMART" id="SM00382">
    <property type="entry name" value="AAA"/>
    <property type="match status" value="1"/>
</dbReference>
<evidence type="ECO:0000256" key="10">
    <source>
        <dbReference type="ARBA" id="ARBA00023204"/>
    </source>
</evidence>
<dbReference type="Gene3D" id="3.40.50.300">
    <property type="entry name" value="P-loop containing nucleotide triphosphate hydrolases"/>
    <property type="match status" value="1"/>
</dbReference>
<dbReference type="EMBL" id="AP009510">
    <property type="protein sequence ID" value="BAG13669.1"/>
    <property type="molecule type" value="Genomic_DNA"/>
</dbReference>
<proteinExistence type="inferred from homology"/>
<evidence type="ECO:0000256" key="6">
    <source>
        <dbReference type="ARBA" id="ARBA00022833"/>
    </source>
</evidence>
<keyword evidence="10 11" id="KW-0234">DNA repair</keyword>
<gene>
    <name evidence="11" type="primary">radA</name>
    <name evidence="15" type="ordered locus">TGRD_185</name>
</gene>
<dbReference type="KEGG" id="rsd:TGRD_185"/>
<evidence type="ECO:0000256" key="8">
    <source>
        <dbReference type="ARBA" id="ARBA00023016"/>
    </source>
</evidence>
<dbReference type="PANTHER" id="PTHR32472:SF10">
    <property type="entry name" value="DNA REPAIR PROTEIN RADA-LIKE PROTEIN"/>
    <property type="match status" value="1"/>
</dbReference>
<accession>B1GZI7</accession>
<dbReference type="SUPFAM" id="SSF52540">
    <property type="entry name" value="P-loop containing nucleoside triphosphate hydrolases"/>
    <property type="match status" value="1"/>
</dbReference>
<dbReference type="STRING" id="471821.TGRD_186"/>
<dbReference type="GO" id="GO:0000725">
    <property type="term" value="P:recombinational repair"/>
    <property type="evidence" value="ECO:0007669"/>
    <property type="project" value="UniProtKB-UniRule"/>
</dbReference>
<dbReference type="GO" id="GO:0005524">
    <property type="term" value="F:ATP binding"/>
    <property type="evidence" value="ECO:0007669"/>
    <property type="project" value="UniProtKB-UniRule"/>
</dbReference>
<dbReference type="InterPro" id="IPR027417">
    <property type="entry name" value="P-loop_NTPase"/>
</dbReference>
<dbReference type="InterPro" id="IPR020588">
    <property type="entry name" value="RecA_ATP-bd"/>
</dbReference>
<dbReference type="GO" id="GO:0140664">
    <property type="term" value="F:ATP-dependent DNA damage sensor activity"/>
    <property type="evidence" value="ECO:0007669"/>
    <property type="project" value="InterPro"/>
</dbReference>
<comment type="similarity">
    <text evidence="11 13">Belongs to the RecA family. RadA subfamily.</text>
</comment>
<feature type="binding site" evidence="11">
    <location>
        <begin position="97"/>
        <end position="104"/>
    </location>
    <ligand>
        <name>ATP</name>
        <dbReference type="ChEBI" id="CHEBI:30616"/>
    </ligand>
</feature>
<keyword evidence="1 11" id="KW-0479">Metal-binding</keyword>
<evidence type="ECO:0000256" key="2">
    <source>
        <dbReference type="ARBA" id="ARBA00022741"/>
    </source>
</evidence>
<dbReference type="CDD" id="cd01121">
    <property type="entry name" value="RadA_SMS_N"/>
    <property type="match status" value="1"/>
</dbReference>
<dbReference type="GO" id="GO:0003684">
    <property type="term" value="F:damaged DNA binding"/>
    <property type="evidence" value="ECO:0007669"/>
    <property type="project" value="InterPro"/>
</dbReference>
<dbReference type="Proteomes" id="UP000001691">
    <property type="component" value="Chromosome"/>
</dbReference>
<evidence type="ECO:0000256" key="12">
    <source>
        <dbReference type="NCBIfam" id="TIGR00416"/>
    </source>
</evidence>
<organism evidence="15 16">
    <name type="scientific">Endomicrobium trichonymphae</name>
    <dbReference type="NCBI Taxonomy" id="1408204"/>
    <lineage>
        <taxon>Bacteria</taxon>
        <taxon>Pseudomonadati</taxon>
        <taxon>Elusimicrobiota</taxon>
        <taxon>Endomicrobiia</taxon>
        <taxon>Endomicrobiales</taxon>
        <taxon>Endomicrobiaceae</taxon>
        <taxon>Candidatus Endomicrobiellum</taxon>
    </lineage>
</organism>
<dbReference type="GO" id="GO:0008270">
    <property type="term" value="F:zinc ion binding"/>
    <property type="evidence" value="ECO:0007669"/>
    <property type="project" value="UniProtKB-KW"/>
</dbReference>
<evidence type="ECO:0000313" key="16">
    <source>
        <dbReference type="Proteomes" id="UP000001691"/>
    </source>
</evidence>
<keyword evidence="6 13" id="KW-0862">Zinc</keyword>
<keyword evidence="3 11" id="KW-0227">DNA damage</keyword>
<dbReference type="Pfam" id="PF18073">
    <property type="entry name" value="Zn_ribbon_LapB"/>
    <property type="match status" value="1"/>
</dbReference>
<dbReference type="PATRIC" id="fig|471821.5.peg.281"/>
<dbReference type="InterPro" id="IPR041166">
    <property type="entry name" value="Rubredoxin_2"/>
</dbReference>
<sequence>MKKQKTRFLCQHCGYESVQWLGKCPSCGAWNSFAEEKFSLPVRTGSLSRQLTGFSSEVLKLKDISVKDFSRYQTAIKEFDNMIGGGIVPGSLILLGGAPGIGKSTLMLHISDSLSDRGTVLYISGEESLSQVKARAERLKVKKDNIFLASETNLKNIIDAVNKIDPKFLVIDSIQTTYHPDLSSAPGTVGQVRETAAELLRVAKSKSIAVFLLGHVTKEGDLAGPRVLEHIVDTVLYFENERRQTYRILRAYKNRFGPTSEIGIFEMDSSGLSEVSNPSLIFLGERVAEAAGNTVTVAMEGTRPILLEVQALTARTTFGIPRRMVSGYDANRITILIAVLEKRLNLPLEMQDVFINIAGGVKIKETSADLAVACAIMSANSGFICPKDIIVFGEVGLAGEVRSVTFTAERLSEAEKLGFKKAIIPKSNLKNLSYKGKIDVLGTETLRSAVKFLRN</sequence>